<keyword evidence="2" id="KW-1185">Reference proteome</keyword>
<name>A0ACB6QSX3_9PLEO</name>
<organism evidence="1 2">
    <name type="scientific">Lindgomyces ingoldianus</name>
    <dbReference type="NCBI Taxonomy" id="673940"/>
    <lineage>
        <taxon>Eukaryota</taxon>
        <taxon>Fungi</taxon>
        <taxon>Dikarya</taxon>
        <taxon>Ascomycota</taxon>
        <taxon>Pezizomycotina</taxon>
        <taxon>Dothideomycetes</taxon>
        <taxon>Pleosporomycetidae</taxon>
        <taxon>Pleosporales</taxon>
        <taxon>Lindgomycetaceae</taxon>
        <taxon>Lindgomyces</taxon>
    </lineage>
</organism>
<evidence type="ECO:0000313" key="2">
    <source>
        <dbReference type="Proteomes" id="UP000799755"/>
    </source>
</evidence>
<evidence type="ECO:0000313" key="1">
    <source>
        <dbReference type="EMBL" id="KAF2469980.1"/>
    </source>
</evidence>
<gene>
    <name evidence="1" type="ORF">BDR25DRAFT_287563</name>
</gene>
<proteinExistence type="predicted"/>
<dbReference type="Proteomes" id="UP000799755">
    <property type="component" value="Unassembled WGS sequence"/>
</dbReference>
<protein>
    <submittedName>
        <fullName evidence="1">FAD/NAD(P)-binding domain-containing protein</fullName>
    </submittedName>
</protein>
<reference evidence="1" key="1">
    <citation type="journal article" date="2020" name="Stud. Mycol.">
        <title>101 Dothideomycetes genomes: a test case for predicting lifestyles and emergence of pathogens.</title>
        <authorList>
            <person name="Haridas S."/>
            <person name="Albert R."/>
            <person name="Binder M."/>
            <person name="Bloem J."/>
            <person name="Labutti K."/>
            <person name="Salamov A."/>
            <person name="Andreopoulos B."/>
            <person name="Baker S."/>
            <person name="Barry K."/>
            <person name="Bills G."/>
            <person name="Bluhm B."/>
            <person name="Cannon C."/>
            <person name="Castanera R."/>
            <person name="Culley D."/>
            <person name="Daum C."/>
            <person name="Ezra D."/>
            <person name="Gonzalez J."/>
            <person name="Henrissat B."/>
            <person name="Kuo A."/>
            <person name="Liang C."/>
            <person name="Lipzen A."/>
            <person name="Lutzoni F."/>
            <person name="Magnuson J."/>
            <person name="Mondo S."/>
            <person name="Nolan M."/>
            <person name="Ohm R."/>
            <person name="Pangilinan J."/>
            <person name="Park H.-J."/>
            <person name="Ramirez L."/>
            <person name="Alfaro M."/>
            <person name="Sun H."/>
            <person name="Tritt A."/>
            <person name="Yoshinaga Y."/>
            <person name="Zwiers L.-H."/>
            <person name="Turgeon B."/>
            <person name="Goodwin S."/>
            <person name="Spatafora J."/>
            <person name="Crous P."/>
            <person name="Grigoriev I."/>
        </authorList>
    </citation>
    <scope>NUCLEOTIDE SEQUENCE</scope>
    <source>
        <strain evidence="1">ATCC 200398</strain>
    </source>
</reference>
<dbReference type="EMBL" id="MU003509">
    <property type="protein sequence ID" value="KAF2469980.1"/>
    <property type="molecule type" value="Genomic_DNA"/>
</dbReference>
<accession>A0ACB6QSX3</accession>
<comment type="caution">
    <text evidence="1">The sequence shown here is derived from an EMBL/GenBank/DDBJ whole genome shotgun (WGS) entry which is preliminary data.</text>
</comment>
<sequence>MPLNHAIIIGGGIAGAASALALTKCNDMTCSVFEIRSEPATIGGAINLTPNALRYLEYLGVLSRLKPKGCEVRFIDIISHRTGQSLGKLNFDNLPKFKHRAIRVVRNDLLQCMLETLREAGVEVQYGMRIDSVEEREQKIAATFENGTRIEGDILLGCDGVHSAIRRKFIQPDRIAEYTGVATAYGLLDATRLDNPVRIESSSLFSGQHGSAILSYTNLEKSRLFFAAAMAAEDLGSKEGWVLRGHDQEVLKEDLLRRFSSPAVPFLAEIIGITEHLTLYPVHRLSPNGVWSSGRVLLLGDAAHAMPPQGESAGFALEDAILLSRILEHHQSKSIAELFDRYEQLRRPRINAAVKEANLRFETIRDRGWLTTIIVEWMTWAFLSWTASRKEQEFAYDVRDLDLKF</sequence>